<evidence type="ECO:0000313" key="11">
    <source>
        <dbReference type="EMBL" id="HIQ82765.1"/>
    </source>
</evidence>
<dbReference type="AlphaFoldDB" id="A0A9D0ZLT1"/>
<dbReference type="SUPFAM" id="SSF101790">
    <property type="entry name" value="Aminomethyltransferase beta-barrel domain"/>
    <property type="match status" value="1"/>
</dbReference>
<dbReference type="Pfam" id="PF08669">
    <property type="entry name" value="GCV_T_C"/>
    <property type="match status" value="1"/>
</dbReference>
<dbReference type="Gene3D" id="2.40.30.110">
    <property type="entry name" value="Aminomethyltransferase beta-barrel domains"/>
    <property type="match status" value="1"/>
</dbReference>
<dbReference type="GO" id="GO:0008483">
    <property type="term" value="F:transaminase activity"/>
    <property type="evidence" value="ECO:0007669"/>
    <property type="project" value="UniProtKB-KW"/>
</dbReference>
<evidence type="ECO:0000256" key="3">
    <source>
        <dbReference type="ARBA" id="ARBA00022576"/>
    </source>
</evidence>
<dbReference type="InterPro" id="IPR006223">
    <property type="entry name" value="GcvT"/>
</dbReference>
<dbReference type="Gene3D" id="4.10.1250.10">
    <property type="entry name" value="Aminomethyltransferase fragment"/>
    <property type="match status" value="1"/>
</dbReference>
<dbReference type="PANTHER" id="PTHR43757:SF2">
    <property type="entry name" value="AMINOMETHYLTRANSFERASE, MITOCHONDRIAL"/>
    <property type="match status" value="1"/>
</dbReference>
<evidence type="ECO:0000259" key="9">
    <source>
        <dbReference type="Pfam" id="PF01571"/>
    </source>
</evidence>
<evidence type="ECO:0000256" key="2">
    <source>
        <dbReference type="ARBA" id="ARBA00012616"/>
    </source>
</evidence>
<dbReference type="FunFam" id="2.40.30.110:FF:000003">
    <property type="entry name" value="Aminomethyltransferase"/>
    <property type="match status" value="1"/>
</dbReference>
<feature type="domain" description="Aminomethyltransferase C-terminal" evidence="10">
    <location>
        <begin position="275"/>
        <end position="353"/>
    </location>
</feature>
<dbReference type="Proteomes" id="UP000824260">
    <property type="component" value="Unassembled WGS sequence"/>
</dbReference>
<dbReference type="InterPro" id="IPR027266">
    <property type="entry name" value="TrmE/GcvT-like"/>
</dbReference>
<dbReference type="GO" id="GO:0005960">
    <property type="term" value="C:glycine cleavage complex"/>
    <property type="evidence" value="ECO:0007669"/>
    <property type="project" value="InterPro"/>
</dbReference>
<dbReference type="NCBIfam" id="NF001567">
    <property type="entry name" value="PRK00389.1"/>
    <property type="match status" value="1"/>
</dbReference>
<feature type="domain" description="GCVT N-terminal" evidence="9">
    <location>
        <begin position="7"/>
        <end position="258"/>
    </location>
</feature>
<dbReference type="FunFam" id="4.10.1250.10:FF:000001">
    <property type="entry name" value="Aminomethyltransferase"/>
    <property type="match status" value="1"/>
</dbReference>
<reference evidence="11" key="1">
    <citation type="submission" date="2020-10" db="EMBL/GenBank/DDBJ databases">
        <authorList>
            <person name="Gilroy R."/>
        </authorList>
    </citation>
    <scope>NUCLEOTIDE SEQUENCE</scope>
    <source>
        <strain evidence="11">ChiSjej6B24-2974</strain>
    </source>
</reference>
<dbReference type="FunFam" id="3.30.70.1400:FF:000001">
    <property type="entry name" value="Aminomethyltransferase"/>
    <property type="match status" value="1"/>
</dbReference>
<keyword evidence="3 7" id="KW-0032">Aminotransferase</keyword>
<dbReference type="InterPro" id="IPR028896">
    <property type="entry name" value="GcvT/YgfZ/DmdA"/>
</dbReference>
<evidence type="ECO:0000256" key="7">
    <source>
        <dbReference type="HAMAP-Rule" id="MF_00259"/>
    </source>
</evidence>
<comment type="similarity">
    <text evidence="1 7">Belongs to the GcvT family.</text>
</comment>
<evidence type="ECO:0000256" key="4">
    <source>
        <dbReference type="ARBA" id="ARBA00022679"/>
    </source>
</evidence>
<dbReference type="Gene3D" id="3.30.1360.120">
    <property type="entry name" value="Probable tRNA modification gtpase trme, domain 1"/>
    <property type="match status" value="1"/>
</dbReference>
<evidence type="ECO:0000256" key="1">
    <source>
        <dbReference type="ARBA" id="ARBA00008609"/>
    </source>
</evidence>
<dbReference type="SUPFAM" id="SSF103025">
    <property type="entry name" value="Folate-binding domain"/>
    <property type="match status" value="1"/>
</dbReference>
<comment type="caution">
    <text evidence="11">The sequence shown here is derived from an EMBL/GenBank/DDBJ whole genome shotgun (WGS) entry which is preliminary data.</text>
</comment>
<dbReference type="EC" id="2.1.2.10" evidence="2 7"/>
<dbReference type="PIRSF" id="PIRSF006487">
    <property type="entry name" value="GcvT"/>
    <property type="match status" value="1"/>
</dbReference>
<evidence type="ECO:0000256" key="5">
    <source>
        <dbReference type="ARBA" id="ARBA00031395"/>
    </source>
</evidence>
<dbReference type="EMBL" id="DVFZ01000067">
    <property type="protein sequence ID" value="HIQ82765.1"/>
    <property type="molecule type" value="Genomic_DNA"/>
</dbReference>
<dbReference type="InterPro" id="IPR006222">
    <property type="entry name" value="GCVT_N"/>
</dbReference>
<dbReference type="GO" id="GO:0019464">
    <property type="term" value="P:glycine decarboxylation via glycine cleavage system"/>
    <property type="evidence" value="ECO:0007669"/>
    <property type="project" value="UniProtKB-UniRule"/>
</dbReference>
<dbReference type="HAMAP" id="MF_00259">
    <property type="entry name" value="GcvT"/>
    <property type="match status" value="1"/>
</dbReference>
<gene>
    <name evidence="7 11" type="primary">gcvT</name>
    <name evidence="11" type="ORF">IAA52_06645</name>
</gene>
<dbReference type="Pfam" id="PF01571">
    <property type="entry name" value="GCV_T"/>
    <property type="match status" value="1"/>
</dbReference>
<evidence type="ECO:0000259" key="10">
    <source>
        <dbReference type="Pfam" id="PF08669"/>
    </source>
</evidence>
<feature type="binding site" evidence="8">
    <location>
        <position position="197"/>
    </location>
    <ligand>
        <name>substrate</name>
    </ligand>
</feature>
<dbReference type="GO" id="GO:0004047">
    <property type="term" value="F:aminomethyltransferase activity"/>
    <property type="evidence" value="ECO:0007669"/>
    <property type="project" value="UniProtKB-UniRule"/>
</dbReference>
<dbReference type="InterPro" id="IPR022903">
    <property type="entry name" value="GcvT_bac"/>
</dbReference>
<dbReference type="PANTHER" id="PTHR43757">
    <property type="entry name" value="AMINOMETHYLTRANSFERASE"/>
    <property type="match status" value="1"/>
</dbReference>
<dbReference type="InterPro" id="IPR013977">
    <property type="entry name" value="GcvT_C"/>
</dbReference>
<evidence type="ECO:0000256" key="8">
    <source>
        <dbReference type="PIRSR" id="PIRSR006487-1"/>
    </source>
</evidence>
<proteinExistence type="inferred from homology"/>
<keyword evidence="4 7" id="KW-0808">Transferase</keyword>
<protein>
    <recommendedName>
        <fullName evidence="2 7">Aminomethyltransferase</fullName>
        <ecNumber evidence="2 7">2.1.2.10</ecNumber>
    </recommendedName>
    <alternativeName>
        <fullName evidence="5 7">Glycine cleavage system T protein</fullName>
    </alternativeName>
</protein>
<name>A0A9D0ZLT1_9FIRM</name>
<reference evidence="11" key="2">
    <citation type="journal article" date="2021" name="PeerJ">
        <title>Extensive microbial diversity within the chicken gut microbiome revealed by metagenomics and culture.</title>
        <authorList>
            <person name="Gilroy R."/>
            <person name="Ravi A."/>
            <person name="Getino M."/>
            <person name="Pursley I."/>
            <person name="Horton D.L."/>
            <person name="Alikhan N.F."/>
            <person name="Baker D."/>
            <person name="Gharbi K."/>
            <person name="Hall N."/>
            <person name="Watson M."/>
            <person name="Adriaenssens E.M."/>
            <person name="Foster-Nyarko E."/>
            <person name="Jarju S."/>
            <person name="Secka A."/>
            <person name="Antonio M."/>
            <person name="Oren A."/>
            <person name="Chaudhuri R.R."/>
            <person name="La Ragione R."/>
            <person name="Hildebrand F."/>
            <person name="Pallen M.J."/>
        </authorList>
    </citation>
    <scope>NUCLEOTIDE SEQUENCE</scope>
    <source>
        <strain evidence="11">ChiSjej6B24-2974</strain>
    </source>
</reference>
<dbReference type="InterPro" id="IPR029043">
    <property type="entry name" value="GcvT/YgfZ_C"/>
</dbReference>
<comment type="catalytic activity">
    <reaction evidence="6 7">
        <text>N(6)-[(R)-S(8)-aminomethyldihydrolipoyl]-L-lysyl-[protein] + (6S)-5,6,7,8-tetrahydrofolate = N(6)-[(R)-dihydrolipoyl]-L-lysyl-[protein] + (6R)-5,10-methylene-5,6,7,8-tetrahydrofolate + NH4(+)</text>
        <dbReference type="Rhea" id="RHEA:16945"/>
        <dbReference type="Rhea" id="RHEA-COMP:10475"/>
        <dbReference type="Rhea" id="RHEA-COMP:10492"/>
        <dbReference type="ChEBI" id="CHEBI:15636"/>
        <dbReference type="ChEBI" id="CHEBI:28938"/>
        <dbReference type="ChEBI" id="CHEBI:57453"/>
        <dbReference type="ChEBI" id="CHEBI:83100"/>
        <dbReference type="ChEBI" id="CHEBI:83143"/>
        <dbReference type="EC" id="2.1.2.10"/>
    </reaction>
</comment>
<organism evidence="11 12">
    <name type="scientific">Candidatus Pullichristensenella stercorigallinarum</name>
    <dbReference type="NCBI Taxonomy" id="2840909"/>
    <lineage>
        <taxon>Bacteria</taxon>
        <taxon>Bacillati</taxon>
        <taxon>Bacillota</taxon>
        <taxon>Clostridia</taxon>
        <taxon>Candidatus Pullichristensenella</taxon>
    </lineage>
</organism>
<evidence type="ECO:0000313" key="12">
    <source>
        <dbReference type="Proteomes" id="UP000824260"/>
    </source>
</evidence>
<dbReference type="NCBIfam" id="TIGR00528">
    <property type="entry name" value="gcvT"/>
    <property type="match status" value="1"/>
</dbReference>
<sequence length="356" mass="39248">MERKTPLYDLHVELGGKIVPFAGYLLPVQYPSGVIHEHMAVRERAGLFDVSHMGEVLFDGEGALATLNHLMANDLTTMVDGQVRYSPMLNEQGGIVDDLVVCRIHEHRYMAVVNAANREKDVRWMRDHLLAGTVMTDVSDDWAQLALQGPKSKEILLKFLPEEALPKKYYYFVTEVEVAGVLCVLSRTGYTGEWGYELYCHPDEAVKLFRALLEAGAEPCGLGARDTLRLEAAMPLYGHEMTDDISPLEAGLAWAVKPEHEFVGREAMLERGTPRTRVGLKVTGKGIVREGQDVYIGADKIGVTTSGTHLPYLGGAYAMALVDSAHAQVGTAVEADVRGRRVAAEIVPLPFYKRAK</sequence>
<comment type="subunit">
    <text evidence="7">The glycine cleavage system is composed of four proteins: P, T, L and H.</text>
</comment>
<comment type="function">
    <text evidence="7">The glycine cleavage system catalyzes the degradation of glycine.</text>
</comment>
<dbReference type="Gene3D" id="3.30.70.1400">
    <property type="entry name" value="Aminomethyltransferase beta-barrel domains"/>
    <property type="match status" value="1"/>
</dbReference>
<evidence type="ECO:0000256" key="6">
    <source>
        <dbReference type="ARBA" id="ARBA00047665"/>
    </source>
</evidence>
<accession>A0A9D0ZLT1</accession>